<organism evidence="1 2">
    <name type="scientific">Xenopus laevis</name>
    <name type="common">African clawed frog</name>
    <dbReference type="NCBI Taxonomy" id="8355"/>
    <lineage>
        <taxon>Eukaryota</taxon>
        <taxon>Metazoa</taxon>
        <taxon>Chordata</taxon>
        <taxon>Craniata</taxon>
        <taxon>Vertebrata</taxon>
        <taxon>Euteleostomi</taxon>
        <taxon>Amphibia</taxon>
        <taxon>Batrachia</taxon>
        <taxon>Anura</taxon>
        <taxon>Pipoidea</taxon>
        <taxon>Pipidae</taxon>
        <taxon>Xenopodinae</taxon>
        <taxon>Xenopus</taxon>
        <taxon>Xenopus</taxon>
    </lineage>
</organism>
<accession>A0A974DVC7</accession>
<evidence type="ECO:0000313" key="2">
    <source>
        <dbReference type="Proteomes" id="UP000694892"/>
    </source>
</evidence>
<evidence type="ECO:0000313" key="1">
    <source>
        <dbReference type="EMBL" id="OCT98804.1"/>
    </source>
</evidence>
<sequence length="79" mass="9201">MLKNSAYTRVYTVIYNMPYVAHSFSWCCSRKLFQPHTSIVLTSRSDPLALCNRKHFNRLWASVYHSLSSNTILSIQPTF</sequence>
<name>A0A974DVC7_XENLA</name>
<gene>
    <name evidence="1" type="ORF">XELAEV_18011039mg</name>
</gene>
<dbReference type="AlphaFoldDB" id="A0A974DVC7"/>
<protein>
    <submittedName>
        <fullName evidence="1">Uncharacterized protein</fullName>
    </submittedName>
</protein>
<proteinExistence type="predicted"/>
<reference evidence="2" key="1">
    <citation type="journal article" date="2016" name="Nature">
        <title>Genome evolution in the allotetraploid frog Xenopus laevis.</title>
        <authorList>
            <person name="Session A.M."/>
            <person name="Uno Y."/>
            <person name="Kwon T."/>
            <person name="Chapman J.A."/>
            <person name="Toyoda A."/>
            <person name="Takahashi S."/>
            <person name="Fukui A."/>
            <person name="Hikosaka A."/>
            <person name="Suzuki A."/>
            <person name="Kondo M."/>
            <person name="van Heeringen S.J."/>
            <person name="Quigley I."/>
            <person name="Heinz S."/>
            <person name="Ogino H."/>
            <person name="Ochi H."/>
            <person name="Hellsten U."/>
            <person name="Lyons J.B."/>
            <person name="Simakov O."/>
            <person name="Putnam N."/>
            <person name="Stites J."/>
            <person name="Kuroki Y."/>
            <person name="Tanaka T."/>
            <person name="Michiue T."/>
            <person name="Watanabe M."/>
            <person name="Bogdanovic O."/>
            <person name="Lister R."/>
            <person name="Georgiou G."/>
            <person name="Paranjpe S.S."/>
            <person name="van Kruijsbergen I."/>
            <person name="Shu S."/>
            <person name="Carlson J."/>
            <person name="Kinoshita T."/>
            <person name="Ohta Y."/>
            <person name="Mawaribuchi S."/>
            <person name="Jenkins J."/>
            <person name="Grimwood J."/>
            <person name="Schmutz J."/>
            <person name="Mitros T."/>
            <person name="Mozaffari S.V."/>
            <person name="Suzuki Y."/>
            <person name="Haramoto Y."/>
            <person name="Yamamoto T.S."/>
            <person name="Takagi C."/>
            <person name="Heald R."/>
            <person name="Miller K."/>
            <person name="Haudenschild C."/>
            <person name="Kitzman J."/>
            <person name="Nakayama T."/>
            <person name="Izutsu Y."/>
            <person name="Robert J."/>
            <person name="Fortriede J."/>
            <person name="Burns K."/>
            <person name="Lotay V."/>
            <person name="Karimi K."/>
            <person name="Yasuoka Y."/>
            <person name="Dichmann D.S."/>
            <person name="Flajnik M.F."/>
            <person name="Houston D.W."/>
            <person name="Shendure J."/>
            <person name="DuPasquier L."/>
            <person name="Vize P.D."/>
            <person name="Zorn A.M."/>
            <person name="Ito M."/>
            <person name="Marcotte E.M."/>
            <person name="Wallingford J.B."/>
            <person name="Ito Y."/>
            <person name="Asashima M."/>
            <person name="Ueno N."/>
            <person name="Matsuda Y."/>
            <person name="Veenstra G.J."/>
            <person name="Fujiyama A."/>
            <person name="Harland R.M."/>
            <person name="Taira M."/>
            <person name="Rokhsar D.S."/>
        </authorList>
    </citation>
    <scope>NUCLEOTIDE SEQUENCE [LARGE SCALE GENOMIC DNA]</scope>
    <source>
        <strain evidence="2">J</strain>
    </source>
</reference>
<dbReference type="EMBL" id="CM004467">
    <property type="protein sequence ID" value="OCT98804.1"/>
    <property type="molecule type" value="Genomic_DNA"/>
</dbReference>
<dbReference type="Proteomes" id="UP000694892">
    <property type="component" value="Chromosome 1S"/>
</dbReference>